<gene>
    <name evidence="3" type="ORF">LTR62_001608</name>
</gene>
<reference evidence="3" key="1">
    <citation type="submission" date="2023-08" db="EMBL/GenBank/DDBJ databases">
        <title>Black Yeasts Isolated from many extreme environments.</title>
        <authorList>
            <person name="Coleine C."/>
            <person name="Stajich J.E."/>
            <person name="Selbmann L."/>
        </authorList>
    </citation>
    <scope>NUCLEOTIDE SEQUENCE</scope>
    <source>
        <strain evidence="3">CCFEE 5401</strain>
    </source>
</reference>
<proteinExistence type="predicted"/>
<feature type="region of interest" description="Disordered" evidence="2">
    <location>
        <begin position="1"/>
        <end position="49"/>
    </location>
</feature>
<comment type="caution">
    <text evidence="3">The sequence shown here is derived from an EMBL/GenBank/DDBJ whole genome shotgun (WGS) entry which is preliminary data.</text>
</comment>
<accession>A0AAN7T978</accession>
<organism evidence="3 4">
    <name type="scientific">Meristemomyces frigidus</name>
    <dbReference type="NCBI Taxonomy" id="1508187"/>
    <lineage>
        <taxon>Eukaryota</taxon>
        <taxon>Fungi</taxon>
        <taxon>Dikarya</taxon>
        <taxon>Ascomycota</taxon>
        <taxon>Pezizomycotina</taxon>
        <taxon>Dothideomycetes</taxon>
        <taxon>Dothideomycetidae</taxon>
        <taxon>Mycosphaerellales</taxon>
        <taxon>Teratosphaeriaceae</taxon>
        <taxon>Meristemomyces</taxon>
    </lineage>
</organism>
<keyword evidence="1" id="KW-0175">Coiled coil</keyword>
<dbReference type="AlphaFoldDB" id="A0AAN7T978"/>
<name>A0AAN7T978_9PEZI</name>
<sequence length="394" mass="43093">MQPGGSPQVPQKRSVQTPSAPSKLQKNGDSRQSTPRAARPRRTSLDDAASSPSYISAICDVLDEHPDGLGKDWIIRQVLERHLGLWPNRTVDTVKRGLGVAFSIEPKSKVPRIWEWESMDSAGTRMKTWKNSAPQDHQYDHDLPTNDMSTILYVPPYTSPEQSIALRAGLDQSISILPAASEILSNHILSPLPSTAGDLSVSAHLWRAAEAGVIESAPSTAVAPGDANAAGCKASPADNMQEVDFTDGNSRSINTDVDTPTSVARYRGDMAIVGLQREAPQDPSTTDADHSNSNLQVLHWGQQVRRRKVLVPKLRTLKEQSRRQSEDAENIRQSQAQCSARIAELEQTLQNAREKASDLAGRYEASKAEVQNVLVTIGDMNDEIEGIDRELLDS</sequence>
<dbReference type="EMBL" id="JAVRRL010000132">
    <property type="protein sequence ID" value="KAK5107228.1"/>
    <property type="molecule type" value="Genomic_DNA"/>
</dbReference>
<evidence type="ECO:0000256" key="2">
    <source>
        <dbReference type="SAM" id="MobiDB-lite"/>
    </source>
</evidence>
<evidence type="ECO:0000256" key="1">
    <source>
        <dbReference type="SAM" id="Coils"/>
    </source>
</evidence>
<evidence type="ECO:0000313" key="3">
    <source>
        <dbReference type="EMBL" id="KAK5107228.1"/>
    </source>
</evidence>
<evidence type="ECO:0000313" key="4">
    <source>
        <dbReference type="Proteomes" id="UP001310890"/>
    </source>
</evidence>
<protein>
    <submittedName>
        <fullName evidence="3">Uncharacterized protein</fullName>
    </submittedName>
</protein>
<dbReference type="Proteomes" id="UP001310890">
    <property type="component" value="Unassembled WGS sequence"/>
</dbReference>
<feature type="compositionally biased region" description="Polar residues" evidence="2">
    <location>
        <begin position="8"/>
        <end position="35"/>
    </location>
</feature>
<feature type="coiled-coil region" evidence="1">
    <location>
        <begin position="314"/>
        <end position="369"/>
    </location>
</feature>